<dbReference type="RefSeq" id="XP_013318442.1">
    <property type="nucleotide sequence ID" value="XM_013462988.1"/>
</dbReference>
<accession>A0A0D2EQB1</accession>
<dbReference type="InterPro" id="IPR004827">
    <property type="entry name" value="bZIP"/>
</dbReference>
<dbReference type="GO" id="GO:0001228">
    <property type="term" value="F:DNA-binding transcription activator activity, RNA polymerase II-specific"/>
    <property type="evidence" value="ECO:0007669"/>
    <property type="project" value="TreeGrafter"/>
</dbReference>
<gene>
    <name evidence="6" type="ORF">PV05_02415</name>
</gene>
<feature type="region of interest" description="Disordered" evidence="4">
    <location>
        <begin position="1"/>
        <end position="23"/>
    </location>
</feature>
<sequence>MPHTQSGSTSQQQQPSRPQSARQCPSESISATCICCFSSDLPELSLWSPDHDEMSPSCTTLATSSCVDTPTCEAFQPIFLDAFLKGSPYLLGMNQEISCVNQEFGGDSWLSGGGESFLVDQTDLNVTSLTTVSHTVLGPISSVASKNERRKAQNRAAQRAFRIRQQEALTEARAKLRKLQDEIKEANATKDHYQRLFQDLTLEYEKLLNKFEDSFGSMRKTFNKS</sequence>
<keyword evidence="2" id="KW-0539">Nucleus</keyword>
<evidence type="ECO:0000256" key="3">
    <source>
        <dbReference type="SAM" id="Coils"/>
    </source>
</evidence>
<keyword evidence="7" id="KW-1185">Reference proteome</keyword>
<dbReference type="CDD" id="cd14688">
    <property type="entry name" value="bZIP_YAP"/>
    <property type="match status" value="1"/>
</dbReference>
<dbReference type="GeneID" id="25324323"/>
<dbReference type="GO" id="GO:0000976">
    <property type="term" value="F:transcription cis-regulatory region binding"/>
    <property type="evidence" value="ECO:0007669"/>
    <property type="project" value="InterPro"/>
</dbReference>
<dbReference type="EMBL" id="KN847318">
    <property type="protein sequence ID" value="KIW57858.1"/>
    <property type="molecule type" value="Genomic_DNA"/>
</dbReference>
<proteinExistence type="predicted"/>
<evidence type="ECO:0000259" key="5">
    <source>
        <dbReference type="PROSITE" id="PS00036"/>
    </source>
</evidence>
<dbReference type="PANTHER" id="PTHR40621:SF6">
    <property type="entry name" value="AP-1-LIKE TRANSCRIPTION FACTOR YAP1-RELATED"/>
    <property type="match status" value="1"/>
</dbReference>
<name>A0A0D2EQB1_9EURO</name>
<comment type="subcellular location">
    <subcellularLocation>
        <location evidence="1">Nucleus</location>
    </subcellularLocation>
</comment>
<dbReference type="SUPFAM" id="SSF57959">
    <property type="entry name" value="Leucine zipper domain"/>
    <property type="match status" value="1"/>
</dbReference>
<dbReference type="PROSITE" id="PS00036">
    <property type="entry name" value="BZIP_BASIC"/>
    <property type="match status" value="1"/>
</dbReference>
<dbReference type="HOGENOM" id="CLU_1224797_0_0_1"/>
<dbReference type="AlphaFoldDB" id="A0A0D2EQB1"/>
<dbReference type="GO" id="GO:0090575">
    <property type="term" value="C:RNA polymerase II transcription regulator complex"/>
    <property type="evidence" value="ECO:0007669"/>
    <property type="project" value="TreeGrafter"/>
</dbReference>
<feature type="domain" description="BZIP" evidence="5">
    <location>
        <begin position="149"/>
        <end position="164"/>
    </location>
</feature>
<evidence type="ECO:0000256" key="1">
    <source>
        <dbReference type="ARBA" id="ARBA00004123"/>
    </source>
</evidence>
<dbReference type="Proteomes" id="UP000054342">
    <property type="component" value="Unassembled WGS sequence"/>
</dbReference>
<reference evidence="6 7" key="1">
    <citation type="submission" date="2015-01" db="EMBL/GenBank/DDBJ databases">
        <title>The Genome Sequence of Exophiala xenobiotica CBS118157.</title>
        <authorList>
            <consortium name="The Broad Institute Genomics Platform"/>
            <person name="Cuomo C."/>
            <person name="de Hoog S."/>
            <person name="Gorbushina A."/>
            <person name="Stielow B."/>
            <person name="Teixiera M."/>
            <person name="Abouelleil A."/>
            <person name="Chapman S.B."/>
            <person name="Priest M."/>
            <person name="Young S.K."/>
            <person name="Wortman J."/>
            <person name="Nusbaum C."/>
            <person name="Birren B."/>
        </authorList>
    </citation>
    <scope>NUCLEOTIDE SEQUENCE [LARGE SCALE GENOMIC DNA]</scope>
    <source>
        <strain evidence="6 7">CBS 118157</strain>
    </source>
</reference>
<evidence type="ECO:0000313" key="6">
    <source>
        <dbReference type="EMBL" id="KIW57858.1"/>
    </source>
</evidence>
<dbReference type="PANTHER" id="PTHR40621">
    <property type="entry name" value="TRANSCRIPTION FACTOR KAPC-RELATED"/>
    <property type="match status" value="1"/>
</dbReference>
<dbReference type="InterPro" id="IPR046347">
    <property type="entry name" value="bZIP_sf"/>
</dbReference>
<dbReference type="Gene3D" id="1.20.5.170">
    <property type="match status" value="1"/>
</dbReference>
<feature type="coiled-coil region" evidence="3">
    <location>
        <begin position="162"/>
        <end position="210"/>
    </location>
</feature>
<organism evidence="6 7">
    <name type="scientific">Exophiala xenobiotica</name>
    <dbReference type="NCBI Taxonomy" id="348802"/>
    <lineage>
        <taxon>Eukaryota</taxon>
        <taxon>Fungi</taxon>
        <taxon>Dikarya</taxon>
        <taxon>Ascomycota</taxon>
        <taxon>Pezizomycotina</taxon>
        <taxon>Eurotiomycetes</taxon>
        <taxon>Chaetothyriomycetidae</taxon>
        <taxon>Chaetothyriales</taxon>
        <taxon>Herpotrichiellaceae</taxon>
        <taxon>Exophiala</taxon>
    </lineage>
</organism>
<keyword evidence="3" id="KW-0175">Coiled coil</keyword>
<evidence type="ECO:0000256" key="2">
    <source>
        <dbReference type="ARBA" id="ARBA00023242"/>
    </source>
</evidence>
<evidence type="ECO:0000313" key="7">
    <source>
        <dbReference type="Proteomes" id="UP000054342"/>
    </source>
</evidence>
<dbReference type="InterPro" id="IPR050936">
    <property type="entry name" value="AP-1-like"/>
</dbReference>
<dbReference type="OrthoDB" id="4147198at2759"/>
<protein>
    <recommendedName>
        <fullName evidence="5">BZIP domain-containing protein</fullName>
    </recommendedName>
</protein>
<evidence type="ECO:0000256" key="4">
    <source>
        <dbReference type="SAM" id="MobiDB-lite"/>
    </source>
</evidence>